<name>A0A6J4M025_9ACTN</name>
<feature type="compositionally biased region" description="Basic residues" evidence="1">
    <location>
        <begin position="35"/>
        <end position="64"/>
    </location>
</feature>
<protein>
    <submittedName>
        <fullName evidence="2">Uncharacterized protein</fullName>
    </submittedName>
</protein>
<feature type="compositionally biased region" description="Basic residues" evidence="1">
    <location>
        <begin position="109"/>
        <end position="119"/>
    </location>
</feature>
<gene>
    <name evidence="2" type="ORF">AVDCRST_MAG34-1250</name>
</gene>
<dbReference type="AlphaFoldDB" id="A0A6J4M025"/>
<evidence type="ECO:0000256" key="1">
    <source>
        <dbReference type="SAM" id="MobiDB-lite"/>
    </source>
</evidence>
<accession>A0A6J4M025</accession>
<reference evidence="2" key="1">
    <citation type="submission" date="2020-02" db="EMBL/GenBank/DDBJ databases">
        <authorList>
            <person name="Meier V. D."/>
        </authorList>
    </citation>
    <scope>NUCLEOTIDE SEQUENCE</scope>
    <source>
        <strain evidence="2">AVDCRST_MAG34</strain>
    </source>
</reference>
<feature type="region of interest" description="Disordered" evidence="1">
    <location>
        <begin position="1"/>
        <end position="165"/>
    </location>
</feature>
<feature type="non-terminal residue" evidence="2">
    <location>
        <position position="165"/>
    </location>
</feature>
<feature type="compositionally biased region" description="Basic residues" evidence="1">
    <location>
        <begin position="14"/>
        <end position="27"/>
    </location>
</feature>
<dbReference type="EMBL" id="CADCUI010000028">
    <property type="protein sequence ID" value="CAA9346105.1"/>
    <property type="molecule type" value="Genomic_DNA"/>
</dbReference>
<feature type="non-terminal residue" evidence="2">
    <location>
        <position position="1"/>
    </location>
</feature>
<evidence type="ECO:0000313" key="2">
    <source>
        <dbReference type="EMBL" id="CAA9346105.1"/>
    </source>
</evidence>
<sequence>DPGPAPPAALRPAVVRRGRRLPRRRPRLGAAAGARRARPGGRQPVGHRRRPRRRRRGVAARRAPRAAGGDGAGARRRCARDLVRRPRHPGGQGVARAADPLADLGRSGGPHRRRHRLRRGPTDRVRRPGPARRAGRGGGDGALPAAVPRLGDLPEAGRGLADPSL</sequence>
<organism evidence="2">
    <name type="scientific">uncultured Nocardioidaceae bacterium</name>
    <dbReference type="NCBI Taxonomy" id="253824"/>
    <lineage>
        <taxon>Bacteria</taxon>
        <taxon>Bacillati</taxon>
        <taxon>Actinomycetota</taxon>
        <taxon>Actinomycetes</taxon>
        <taxon>Propionibacteriales</taxon>
        <taxon>Nocardioidaceae</taxon>
        <taxon>environmental samples</taxon>
    </lineage>
</organism>
<proteinExistence type="predicted"/>